<dbReference type="InterPro" id="IPR019896">
    <property type="entry name" value="Polysacch_pyruvyl_Trfase_CsaB"/>
</dbReference>
<dbReference type="GO" id="GO:0016740">
    <property type="term" value="F:transferase activity"/>
    <property type="evidence" value="ECO:0007669"/>
    <property type="project" value="UniProtKB-KW"/>
</dbReference>
<proteinExistence type="predicted"/>
<dbReference type="InterPro" id="IPR007345">
    <property type="entry name" value="Polysacch_pyruvyl_Trfase"/>
</dbReference>
<dbReference type="PANTHER" id="PTHR36836:SF1">
    <property type="entry name" value="COLANIC ACID BIOSYNTHESIS PROTEIN WCAK"/>
    <property type="match status" value="1"/>
</dbReference>
<reference evidence="2 3" key="1">
    <citation type="submission" date="2019-01" db="EMBL/GenBank/DDBJ databases">
        <title>Draft genomes of a novel of Aminipila strains.</title>
        <authorList>
            <person name="Ma S."/>
        </authorList>
    </citation>
    <scope>NUCLEOTIDE SEQUENCE [LARGE SCALE GENOMIC DNA]</scope>
    <source>
        <strain evidence="3">JN-39</strain>
    </source>
</reference>
<keyword evidence="3" id="KW-1185">Reference proteome</keyword>
<gene>
    <name evidence="2" type="primary">csaB</name>
    <name evidence="2" type="ORF">EQM06_04710</name>
</gene>
<accession>A0A410PUE7</accession>
<dbReference type="Proteomes" id="UP000287601">
    <property type="component" value="Chromosome"/>
</dbReference>
<dbReference type="EMBL" id="CP035281">
    <property type="protein sequence ID" value="QAT42577.1"/>
    <property type="molecule type" value="Genomic_DNA"/>
</dbReference>
<dbReference type="OrthoDB" id="3199616at2"/>
<dbReference type="NCBIfam" id="TIGR03609">
    <property type="entry name" value="S_layer_CsaB"/>
    <property type="match status" value="1"/>
</dbReference>
<sequence>MYKILISGYYGFNNIGDESILRAVVDNLQDRLEDIEITVLSQDPVSTAEKYGVKSASRKSMKSIVKAVKRCDLLVSGGGSLLQDVTSKKSILYYLIIMWLAQLFRKKIFIYSQGIGPINSNLNRRLTARTLSKVSGIVVRDEASKEFLAEIGVDPQRVEVTADPVLRIKPVPLIIGQEILRKEGIQIDRDRLTVGFAIRERKTDSEFVDELCIAIDRLVTEQKAQIVLIPFHYSEDVGVIEELEKRLGDKVCSIKHKYLTNEMLSIIGNMDLLVGVRLHALIHSAIMNVPMIGISYDPKINSFMKSIGMKAMCSIYDFNNQDFMEEFNKTIQHREVIKNRVQEKLVHLTKALDTNEEMIKKIMEK</sequence>
<evidence type="ECO:0000259" key="1">
    <source>
        <dbReference type="Pfam" id="PF04230"/>
    </source>
</evidence>
<feature type="domain" description="Polysaccharide pyruvyl transferase" evidence="1">
    <location>
        <begin position="14"/>
        <end position="298"/>
    </location>
</feature>
<organism evidence="2 3">
    <name type="scientific">Aminipila luticellarii</name>
    <dbReference type="NCBI Taxonomy" id="2507160"/>
    <lineage>
        <taxon>Bacteria</taxon>
        <taxon>Bacillati</taxon>
        <taxon>Bacillota</taxon>
        <taxon>Clostridia</taxon>
        <taxon>Peptostreptococcales</taxon>
        <taxon>Anaerovoracaceae</taxon>
        <taxon>Aminipila</taxon>
    </lineage>
</organism>
<protein>
    <submittedName>
        <fullName evidence="2">Polysaccharide pyruvyl transferase CsaB</fullName>
    </submittedName>
</protein>
<dbReference type="RefSeq" id="WP_128745227.1">
    <property type="nucleotide sequence ID" value="NZ_CP035281.1"/>
</dbReference>
<evidence type="ECO:0000313" key="2">
    <source>
        <dbReference type="EMBL" id="QAT42577.1"/>
    </source>
</evidence>
<name>A0A410PUE7_9FIRM</name>
<dbReference type="AlphaFoldDB" id="A0A410PUE7"/>
<evidence type="ECO:0000313" key="3">
    <source>
        <dbReference type="Proteomes" id="UP000287601"/>
    </source>
</evidence>
<dbReference type="KEGG" id="amij:EQM06_04710"/>
<dbReference type="SUPFAM" id="SSF53756">
    <property type="entry name" value="UDP-Glycosyltransferase/glycogen phosphorylase"/>
    <property type="match status" value="1"/>
</dbReference>
<dbReference type="PANTHER" id="PTHR36836">
    <property type="entry name" value="COLANIC ACID BIOSYNTHESIS PROTEIN WCAK"/>
    <property type="match status" value="1"/>
</dbReference>
<keyword evidence="2" id="KW-0808">Transferase</keyword>
<dbReference type="Pfam" id="PF04230">
    <property type="entry name" value="PS_pyruv_trans"/>
    <property type="match status" value="1"/>
</dbReference>